<keyword evidence="3" id="KW-1185">Reference proteome</keyword>
<dbReference type="InterPro" id="IPR001680">
    <property type="entry name" value="WD40_rpt"/>
</dbReference>
<feature type="compositionally biased region" description="Polar residues" evidence="1">
    <location>
        <begin position="421"/>
        <end position="430"/>
    </location>
</feature>
<evidence type="ECO:0008006" key="4">
    <source>
        <dbReference type="Google" id="ProtNLM"/>
    </source>
</evidence>
<dbReference type="Gene3D" id="2.130.10.10">
    <property type="entry name" value="YVTN repeat-like/Quinoprotein amine dehydrogenase"/>
    <property type="match status" value="1"/>
</dbReference>
<dbReference type="PANTHER" id="PTHR47232:SF1">
    <property type="entry name" value="TRANSDUCIN FAMILY PROTEIN _ WD-40 REPEAT FAMILY PROTEIN"/>
    <property type="match status" value="1"/>
</dbReference>
<gene>
    <name evidence="2" type="ORF">BGZ96_011856</name>
</gene>
<feature type="compositionally biased region" description="Low complexity" evidence="1">
    <location>
        <begin position="277"/>
        <end position="287"/>
    </location>
</feature>
<feature type="compositionally biased region" description="Low complexity" evidence="1">
    <location>
        <begin position="54"/>
        <end position="107"/>
    </location>
</feature>
<accession>A0ABQ7KC91</accession>
<reference evidence="2 3" key="1">
    <citation type="journal article" date="2020" name="Fungal Divers.">
        <title>Resolving the Mortierellaceae phylogeny through synthesis of multi-gene phylogenetics and phylogenomics.</title>
        <authorList>
            <person name="Vandepol N."/>
            <person name="Liber J."/>
            <person name="Desiro A."/>
            <person name="Na H."/>
            <person name="Kennedy M."/>
            <person name="Barry K."/>
            <person name="Grigoriev I.V."/>
            <person name="Miller A.N."/>
            <person name="O'Donnell K."/>
            <person name="Stajich J.E."/>
            <person name="Bonito G."/>
        </authorList>
    </citation>
    <scope>NUCLEOTIDE SEQUENCE [LARGE SCALE GENOMIC DNA]</scope>
    <source>
        <strain evidence="2 3">AD045</strain>
    </source>
</reference>
<feature type="compositionally biased region" description="Polar residues" evidence="1">
    <location>
        <begin position="1"/>
        <end position="12"/>
    </location>
</feature>
<organism evidence="2 3">
    <name type="scientific">Linnemannia gamsii</name>
    <dbReference type="NCBI Taxonomy" id="64522"/>
    <lineage>
        <taxon>Eukaryota</taxon>
        <taxon>Fungi</taxon>
        <taxon>Fungi incertae sedis</taxon>
        <taxon>Mucoromycota</taxon>
        <taxon>Mortierellomycotina</taxon>
        <taxon>Mortierellomycetes</taxon>
        <taxon>Mortierellales</taxon>
        <taxon>Mortierellaceae</taxon>
        <taxon>Linnemannia</taxon>
    </lineage>
</organism>
<dbReference type="PANTHER" id="PTHR47232">
    <property type="entry name" value="TRANSDUCIN FAMILY PROTEIN / WD-40 REPEAT FAMILY PROTEIN"/>
    <property type="match status" value="1"/>
</dbReference>
<evidence type="ECO:0000313" key="2">
    <source>
        <dbReference type="EMBL" id="KAG0295385.1"/>
    </source>
</evidence>
<dbReference type="SMART" id="SM00320">
    <property type="entry name" value="WD40"/>
    <property type="match status" value="3"/>
</dbReference>
<feature type="compositionally biased region" description="Low complexity" evidence="1">
    <location>
        <begin position="533"/>
        <end position="543"/>
    </location>
</feature>
<dbReference type="SUPFAM" id="SSF50978">
    <property type="entry name" value="WD40 repeat-like"/>
    <property type="match status" value="1"/>
</dbReference>
<protein>
    <recommendedName>
        <fullName evidence="4">WD40 repeat-like protein</fullName>
    </recommendedName>
</protein>
<feature type="region of interest" description="Disordered" evidence="1">
    <location>
        <begin position="362"/>
        <end position="485"/>
    </location>
</feature>
<dbReference type="Proteomes" id="UP001194696">
    <property type="component" value="Unassembled WGS sequence"/>
</dbReference>
<dbReference type="InterPro" id="IPR036322">
    <property type="entry name" value="WD40_repeat_dom_sf"/>
</dbReference>
<name>A0ABQ7KC91_9FUNG</name>
<feature type="compositionally biased region" description="Low complexity" evidence="1">
    <location>
        <begin position="444"/>
        <end position="457"/>
    </location>
</feature>
<proteinExistence type="predicted"/>
<feature type="compositionally biased region" description="Low complexity" evidence="1">
    <location>
        <begin position="165"/>
        <end position="174"/>
    </location>
</feature>
<feature type="region of interest" description="Disordered" evidence="1">
    <location>
        <begin position="1"/>
        <end position="324"/>
    </location>
</feature>
<comment type="caution">
    <text evidence="2">The sequence shown here is derived from an EMBL/GenBank/DDBJ whole genome shotgun (WGS) entry which is preliminary data.</text>
</comment>
<dbReference type="InterPro" id="IPR015943">
    <property type="entry name" value="WD40/YVTN_repeat-like_dom_sf"/>
</dbReference>
<feature type="compositionally biased region" description="Low complexity" evidence="1">
    <location>
        <begin position="252"/>
        <end position="262"/>
    </location>
</feature>
<feature type="compositionally biased region" description="Basic residues" evidence="1">
    <location>
        <begin position="266"/>
        <end position="276"/>
    </location>
</feature>
<evidence type="ECO:0000313" key="3">
    <source>
        <dbReference type="Proteomes" id="UP001194696"/>
    </source>
</evidence>
<dbReference type="EMBL" id="JAAAIM010000086">
    <property type="protein sequence ID" value="KAG0295385.1"/>
    <property type="molecule type" value="Genomic_DNA"/>
</dbReference>
<feature type="compositionally biased region" description="Low complexity" evidence="1">
    <location>
        <begin position="400"/>
        <end position="410"/>
    </location>
</feature>
<feature type="compositionally biased region" description="Polar residues" evidence="1">
    <location>
        <begin position="306"/>
        <end position="315"/>
    </location>
</feature>
<evidence type="ECO:0000256" key="1">
    <source>
        <dbReference type="SAM" id="MobiDB-lite"/>
    </source>
</evidence>
<feature type="compositionally biased region" description="Basic residues" evidence="1">
    <location>
        <begin position="186"/>
        <end position="220"/>
    </location>
</feature>
<sequence length="1018" mass="110651">MPDPLSMTSSGIQGAPGGPTTPITRGYRNPFEKFAESASGGPISAPPRPSHGQSGSYSGTYSGSYSRPSSGSYSGPPSGSYSGSYSGPSSRPPSRSNSGSNSGPPSGAYTGGRAPNSVAYRGSLTGGRETPPSSLSSSSMDGERSRAPVSRNRSKSRGRPPGPPSSDSGRAPPSESAGPPRERGRSKSVARSKSQSRPRSPSRARSRARSRPRSRSRYRSLSRPARQDISMGTYERSYRSPSRTKHGRYDSDSNSGFSDSDSGYYRRNRRNKRRRLYSSSEDSSSSLDDSDYSDDSVAEVDVNGAPMNSDTSGFTPAQRVNGPMTDMMLELKRLNHRYSELGEKQRRTQKKIRRITRDLASEIRELKRDFPAGPDGLSGGAEAARVAQTTRPYQPKRSNSRSTPRSTPSSTPQPTPPLAQNEESGQQSGSAPRGRAEPGTAEPSSSRARSFSRSRASTQNGGAVKSFADTNGQHPVPPPPSLIPASAGEAVKTEENLDESLSTIKRNRQRTTSDGQMPDPNAPSGGGRGGSVRVGRSGSTTRSYVTASSRSIGNMRVFDRATYDLPIAKQQELSVISMGRSNAMERIGGGKGPRPLVLNPFARGTPYEKIAVVNGLDGLITLYDIDRQKKVMEIAPKVSRVIPYTETLAWVSEDTFVAVSHLKLGQSWEGVKETLERAKAEGKDVSESDPTRFSPPETQTNLISIYYNREGELKNRIFTIQGFPHDRPIQTVTAVASENNNMGYVTAGHDKRLVHWKFTRQDGGSYVGGGMADVHNLHTNTIVSTMYSHTTKRFYSGGLDGRYVVFDMEARKPVFFEKLGRIVHIVQNPADPRLQAVVFSEPTSTNPHQYQLLDERAPGQKVLSLDHRCKSTMSKFSTPSWHPEGGLFCSGTEDDGLINIWDIRWTGIKLDDKTRPGTGCVTVDISEDGIKAARAITPLMSVADFDRKHPILWANNQRLQVSGRSSSARKGGPTQVVDVGGNKVAQALFHPTRDVIMIQNFDGALSFRDYKMITKLVD</sequence>
<feature type="region of interest" description="Disordered" evidence="1">
    <location>
        <begin position="507"/>
        <end position="548"/>
    </location>
</feature>
<feature type="compositionally biased region" description="Acidic residues" evidence="1">
    <location>
        <begin position="288"/>
        <end position="298"/>
    </location>
</feature>